<keyword evidence="12" id="KW-1185">Reference proteome</keyword>
<keyword evidence="2" id="KW-0004">4Fe-4S</keyword>
<dbReference type="GO" id="GO:0051539">
    <property type="term" value="F:4 iron, 4 sulfur cluster binding"/>
    <property type="evidence" value="ECO:0007669"/>
    <property type="project" value="UniProtKB-KW"/>
</dbReference>
<dbReference type="AlphaFoldDB" id="A0A4P6X1F2"/>
<keyword evidence="6" id="KW-0411">Iron-sulfur</keyword>
<dbReference type="Proteomes" id="UP000293912">
    <property type="component" value="Chromosome"/>
</dbReference>
<dbReference type="Gene3D" id="3.20.20.70">
    <property type="entry name" value="Aldolase class I"/>
    <property type="match status" value="1"/>
</dbReference>
<keyword evidence="4" id="KW-0479">Metal-binding</keyword>
<dbReference type="PANTHER" id="PTHR11228">
    <property type="entry name" value="RADICAL SAM DOMAIN PROTEIN"/>
    <property type="match status" value="1"/>
</dbReference>
<keyword evidence="3" id="KW-0949">S-adenosyl-L-methionine</keyword>
<dbReference type="SFLD" id="SFLDF00393">
    <property type="entry name" value="heme_D1_biosynthesis_(NirJ-lik"/>
    <property type="match status" value="1"/>
</dbReference>
<evidence type="ECO:0000256" key="8">
    <source>
        <dbReference type="ARBA" id="ARBA00056787"/>
    </source>
</evidence>
<dbReference type="RefSeq" id="WP_133156194.1">
    <property type="nucleotide sequence ID" value="NZ_CP037867.1"/>
</dbReference>
<proteinExistence type="inferred from homology"/>
<dbReference type="SFLD" id="SFLDG01067">
    <property type="entry name" value="SPASM/twitch_domain_containing"/>
    <property type="match status" value="1"/>
</dbReference>
<dbReference type="KEGG" id="hpse:HPF_07390"/>
<feature type="domain" description="Radical SAM core" evidence="10">
    <location>
        <begin position="30"/>
        <end position="244"/>
    </location>
</feature>
<dbReference type="SFLD" id="SFLDG01386">
    <property type="entry name" value="main_SPASM_domain-containing"/>
    <property type="match status" value="1"/>
</dbReference>
<dbReference type="InterPro" id="IPR023992">
    <property type="entry name" value="HemeD1_Synth_NirJ"/>
</dbReference>
<evidence type="ECO:0000256" key="9">
    <source>
        <dbReference type="ARBA" id="ARBA00073867"/>
    </source>
</evidence>
<dbReference type="GO" id="GO:0003824">
    <property type="term" value="F:catalytic activity"/>
    <property type="evidence" value="ECO:0007669"/>
    <property type="project" value="InterPro"/>
</dbReference>
<dbReference type="SUPFAM" id="SSF102114">
    <property type="entry name" value="Radical SAM enzymes"/>
    <property type="match status" value="1"/>
</dbReference>
<comment type="similarity">
    <text evidence="7">Belongs to the radical SAM superfamily.</text>
</comment>
<dbReference type="InterPro" id="IPR017200">
    <property type="entry name" value="PqqE-like"/>
</dbReference>
<dbReference type="InterPro" id="IPR007197">
    <property type="entry name" value="rSAM"/>
</dbReference>
<dbReference type="PIRSF" id="PIRSF037420">
    <property type="entry name" value="PQQ_syn_pqqE"/>
    <property type="match status" value="1"/>
</dbReference>
<dbReference type="SFLD" id="SFLDG01385">
    <property type="entry name" value="heme_carboxy_lyase_like"/>
    <property type="match status" value="1"/>
</dbReference>
<dbReference type="EMBL" id="CP037867">
    <property type="protein sequence ID" value="QBM27501.1"/>
    <property type="molecule type" value="Genomic_DNA"/>
</dbReference>
<sequence>MFRISQYMRELAQAQQTGQWPAASRRGLGTPPGPVVIWNLIRRCNLTCKHCYALSADHDYTGELSGDEVATVMDDLKAFRVPVLILSGGEPLMRPDLFEIAERAKRMGFYTGLSTNGTLIDAPMADRIAAQGFDYVGISLDGLRETHDKFRRLEGAFDRSLAAVRLLRERGVKVGLRYTMTAMNAHDFAPLLDLMRAERVNKFYFSHLNYAGRGNIHRGKDAQFQSTRDALDRLYDRAWQAARDGLDEEYVTGNNDADGPYLLQWVAQRFPRWTEALRERLVAWGGNASGVNVANIDNLGEVHPDTMWWHHALGNVRQRPFSQIWMDTSDPLMAGLKASPRPVEGRCAKCQHFAICGGNTRTRAQQLTGNAWAEDPGCYLSDEEIGLPAGDATASTRRTTILMKEVDHV</sequence>
<evidence type="ECO:0000256" key="4">
    <source>
        <dbReference type="ARBA" id="ARBA00022723"/>
    </source>
</evidence>
<dbReference type="SFLD" id="SFLDS00029">
    <property type="entry name" value="Radical_SAM"/>
    <property type="match status" value="1"/>
</dbReference>
<comment type="function">
    <text evidence="8">Involved in heme d1 biosynthesis. Radical SAM enzyme that catalyzes the removal of two propionate side chains from the intermediate 12,18-didecarboxysiroheme (DDSH) and may introduce the keto functions on rings A and B, yielding the heme d1 precursor dihydro-heme d1.</text>
</comment>
<keyword evidence="5" id="KW-0408">Iron</keyword>
<accession>A0A4P6X1F2</accession>
<dbReference type="PROSITE" id="PS51918">
    <property type="entry name" value="RADICAL_SAM"/>
    <property type="match status" value="1"/>
</dbReference>
<dbReference type="FunFam" id="3.20.20.70:FF:000188">
    <property type="entry name" value="Mycofactocin radical SAM maturase MftC"/>
    <property type="match status" value="1"/>
</dbReference>
<name>A0A4P6X1F2_HYDPS</name>
<dbReference type="InterPro" id="IPR050377">
    <property type="entry name" value="Radical_SAM_PqqE_MftC-like"/>
</dbReference>
<dbReference type="InterPro" id="IPR013785">
    <property type="entry name" value="Aldolase_TIM"/>
</dbReference>
<evidence type="ECO:0000259" key="10">
    <source>
        <dbReference type="PROSITE" id="PS51918"/>
    </source>
</evidence>
<comment type="cofactor">
    <cofactor evidence="1">
        <name>[4Fe-4S] cluster</name>
        <dbReference type="ChEBI" id="CHEBI:49883"/>
    </cofactor>
</comment>
<dbReference type="GO" id="GO:0046872">
    <property type="term" value="F:metal ion binding"/>
    <property type="evidence" value="ECO:0007669"/>
    <property type="project" value="UniProtKB-KW"/>
</dbReference>
<evidence type="ECO:0000256" key="5">
    <source>
        <dbReference type="ARBA" id="ARBA00023004"/>
    </source>
</evidence>
<dbReference type="SMART" id="SM00729">
    <property type="entry name" value="Elp3"/>
    <property type="match status" value="1"/>
</dbReference>
<dbReference type="InterPro" id="IPR034480">
    <property type="entry name" value="Heme_synthase-like"/>
</dbReference>
<evidence type="ECO:0000256" key="6">
    <source>
        <dbReference type="ARBA" id="ARBA00023014"/>
    </source>
</evidence>
<protein>
    <recommendedName>
        <fullName evidence="9">Pre-heme d1 synthase</fullName>
    </recommendedName>
</protein>
<gene>
    <name evidence="11" type="primary">albA</name>
    <name evidence="11" type="ORF">HPF_07390</name>
</gene>
<evidence type="ECO:0000313" key="12">
    <source>
        <dbReference type="Proteomes" id="UP000293912"/>
    </source>
</evidence>
<evidence type="ECO:0000256" key="2">
    <source>
        <dbReference type="ARBA" id="ARBA00022485"/>
    </source>
</evidence>
<organism evidence="11 12">
    <name type="scientific">Hydrogenophaga pseudoflava</name>
    <name type="common">Pseudomonas carboxydoflava</name>
    <dbReference type="NCBI Taxonomy" id="47421"/>
    <lineage>
        <taxon>Bacteria</taxon>
        <taxon>Pseudomonadati</taxon>
        <taxon>Pseudomonadota</taxon>
        <taxon>Betaproteobacteria</taxon>
        <taxon>Burkholderiales</taxon>
        <taxon>Comamonadaceae</taxon>
        <taxon>Hydrogenophaga</taxon>
    </lineage>
</organism>
<dbReference type="GO" id="GO:0006783">
    <property type="term" value="P:heme biosynthetic process"/>
    <property type="evidence" value="ECO:0007669"/>
    <property type="project" value="TreeGrafter"/>
</dbReference>
<dbReference type="Pfam" id="PF04055">
    <property type="entry name" value="Radical_SAM"/>
    <property type="match status" value="1"/>
</dbReference>
<dbReference type="PANTHER" id="PTHR11228:SF7">
    <property type="entry name" value="PQQA PEPTIDE CYCLASE"/>
    <property type="match status" value="1"/>
</dbReference>
<dbReference type="CDD" id="cd21123">
    <property type="entry name" value="SPASM_MftC-like"/>
    <property type="match status" value="1"/>
</dbReference>
<dbReference type="NCBIfam" id="TIGR04051">
    <property type="entry name" value="rSAM_NirJ"/>
    <property type="match status" value="1"/>
</dbReference>
<evidence type="ECO:0000313" key="11">
    <source>
        <dbReference type="EMBL" id="QBM27501.1"/>
    </source>
</evidence>
<dbReference type="InterPro" id="IPR006638">
    <property type="entry name" value="Elp3/MiaA/NifB-like_rSAM"/>
</dbReference>
<evidence type="ECO:0000256" key="1">
    <source>
        <dbReference type="ARBA" id="ARBA00001966"/>
    </source>
</evidence>
<dbReference type="CDD" id="cd01335">
    <property type="entry name" value="Radical_SAM"/>
    <property type="match status" value="1"/>
</dbReference>
<reference evidence="11 12" key="1">
    <citation type="submission" date="2019-03" db="EMBL/GenBank/DDBJ databases">
        <authorList>
            <person name="Sebastian G."/>
            <person name="Baumann P."/>
            <person name="Ruckert C."/>
            <person name="Kalinowski J."/>
            <person name="Nebel B."/>
            <person name="Takors R."/>
            <person name="Blombach B."/>
        </authorList>
    </citation>
    <scope>NUCLEOTIDE SEQUENCE [LARGE SCALE GENOMIC DNA]</scope>
    <source>
        <strain evidence="11 12">DSM 1084</strain>
    </source>
</reference>
<dbReference type="InterPro" id="IPR058240">
    <property type="entry name" value="rSAM_sf"/>
</dbReference>
<evidence type="ECO:0000256" key="7">
    <source>
        <dbReference type="ARBA" id="ARBA00023462"/>
    </source>
</evidence>
<evidence type="ECO:0000256" key="3">
    <source>
        <dbReference type="ARBA" id="ARBA00022691"/>
    </source>
</evidence>